<evidence type="ECO:0000313" key="3">
    <source>
        <dbReference type="Proteomes" id="UP000663419"/>
    </source>
</evidence>
<feature type="compositionally biased region" description="Basic and acidic residues" evidence="1">
    <location>
        <begin position="1"/>
        <end position="11"/>
    </location>
</feature>
<feature type="region of interest" description="Disordered" evidence="1">
    <location>
        <begin position="1"/>
        <end position="42"/>
    </location>
</feature>
<organism evidence="2 3">
    <name type="scientific">Ajellomyces capsulatus (strain H88)</name>
    <name type="common">Darling's disease fungus</name>
    <name type="synonym">Histoplasma capsulatum</name>
    <dbReference type="NCBI Taxonomy" id="544711"/>
    <lineage>
        <taxon>Eukaryota</taxon>
        <taxon>Fungi</taxon>
        <taxon>Dikarya</taxon>
        <taxon>Ascomycota</taxon>
        <taxon>Pezizomycotina</taxon>
        <taxon>Eurotiomycetes</taxon>
        <taxon>Eurotiomycetidae</taxon>
        <taxon>Onygenales</taxon>
        <taxon>Ajellomycetaceae</taxon>
        <taxon>Histoplasma</taxon>
    </lineage>
</organism>
<name>A0A8A1LKF6_AJEC8</name>
<sequence length="119" mass="13533">MGSATETERSKPATKTFRPNELGRDWQSRREGDQPYTMDRINNSAGWNSWQIHHNNNSRNRQAHPACKTISLRQTLVQPRPENTAVRVQQKPKSGEATTQPPKPYTRTRCGSAGYGLEQ</sequence>
<accession>A0A8A1LKF6</accession>
<dbReference type="AlphaFoldDB" id="A0A8A1LKF6"/>
<gene>
    <name evidence="2" type="ORF">I7I53_02052</name>
</gene>
<proteinExistence type="predicted"/>
<evidence type="ECO:0000256" key="1">
    <source>
        <dbReference type="SAM" id="MobiDB-lite"/>
    </source>
</evidence>
<dbReference type="Proteomes" id="UP000663419">
    <property type="component" value="Chromosome 3"/>
</dbReference>
<reference evidence="2" key="1">
    <citation type="submission" date="2021-01" db="EMBL/GenBank/DDBJ databases">
        <title>Chromosome-level genome assembly of a human fungal pathogen reveals clustering of transcriptionally co-regulated genes.</title>
        <authorList>
            <person name="Voorhies M."/>
            <person name="Cohen S."/>
            <person name="Shea T.P."/>
            <person name="Petrus S."/>
            <person name="Munoz J.F."/>
            <person name="Poplawski S."/>
            <person name="Goldman W.E."/>
            <person name="Michael T."/>
            <person name="Cuomo C.A."/>
            <person name="Sil A."/>
            <person name="Beyhan S."/>
        </authorList>
    </citation>
    <scope>NUCLEOTIDE SEQUENCE</scope>
    <source>
        <strain evidence="2">H88</strain>
    </source>
</reference>
<feature type="compositionally biased region" description="Basic and acidic residues" evidence="1">
    <location>
        <begin position="21"/>
        <end position="33"/>
    </location>
</feature>
<dbReference type="VEuPathDB" id="FungiDB:I7I53_02052"/>
<dbReference type="EMBL" id="CP069104">
    <property type="protein sequence ID" value="QSS54489.1"/>
    <property type="molecule type" value="Genomic_DNA"/>
</dbReference>
<evidence type="ECO:0000313" key="2">
    <source>
        <dbReference type="EMBL" id="QSS54489.1"/>
    </source>
</evidence>
<feature type="region of interest" description="Disordered" evidence="1">
    <location>
        <begin position="76"/>
        <end position="119"/>
    </location>
</feature>
<protein>
    <submittedName>
        <fullName evidence="2">Uncharacterized protein</fullName>
    </submittedName>
</protein>